<organism evidence="1 2">
    <name type="scientific">Tetrapyrgos nigripes</name>
    <dbReference type="NCBI Taxonomy" id="182062"/>
    <lineage>
        <taxon>Eukaryota</taxon>
        <taxon>Fungi</taxon>
        <taxon>Dikarya</taxon>
        <taxon>Basidiomycota</taxon>
        <taxon>Agaricomycotina</taxon>
        <taxon>Agaricomycetes</taxon>
        <taxon>Agaricomycetidae</taxon>
        <taxon>Agaricales</taxon>
        <taxon>Marasmiineae</taxon>
        <taxon>Marasmiaceae</taxon>
        <taxon>Tetrapyrgos</taxon>
    </lineage>
</organism>
<gene>
    <name evidence="1" type="ORF">D9758_016797</name>
</gene>
<dbReference type="AlphaFoldDB" id="A0A8H5BGW0"/>
<dbReference type="Proteomes" id="UP000559256">
    <property type="component" value="Unassembled WGS sequence"/>
</dbReference>
<evidence type="ECO:0000313" key="1">
    <source>
        <dbReference type="EMBL" id="KAF5323165.1"/>
    </source>
</evidence>
<evidence type="ECO:0000313" key="2">
    <source>
        <dbReference type="Proteomes" id="UP000559256"/>
    </source>
</evidence>
<sequence length="82" mass="9705">MNAETTRWILVCAAPEATLTSRTLHFRRRSSYLPPFPFYLLLYPFTRTDPKFLTSSMMDNKNTERVPICHRHLILWRGILPP</sequence>
<keyword evidence="2" id="KW-1185">Reference proteome</keyword>
<protein>
    <submittedName>
        <fullName evidence="1">Uncharacterized protein</fullName>
    </submittedName>
</protein>
<reference evidence="1 2" key="1">
    <citation type="journal article" date="2020" name="ISME J.">
        <title>Uncovering the hidden diversity of litter-decomposition mechanisms in mushroom-forming fungi.</title>
        <authorList>
            <person name="Floudas D."/>
            <person name="Bentzer J."/>
            <person name="Ahren D."/>
            <person name="Johansson T."/>
            <person name="Persson P."/>
            <person name="Tunlid A."/>
        </authorList>
    </citation>
    <scope>NUCLEOTIDE SEQUENCE [LARGE SCALE GENOMIC DNA]</scope>
    <source>
        <strain evidence="1 2">CBS 291.85</strain>
    </source>
</reference>
<comment type="caution">
    <text evidence="1">The sequence shown here is derived from an EMBL/GenBank/DDBJ whole genome shotgun (WGS) entry which is preliminary data.</text>
</comment>
<accession>A0A8H5BGW0</accession>
<name>A0A8H5BGW0_9AGAR</name>
<dbReference type="EMBL" id="JAACJM010000398">
    <property type="protein sequence ID" value="KAF5323165.1"/>
    <property type="molecule type" value="Genomic_DNA"/>
</dbReference>
<proteinExistence type="predicted"/>